<evidence type="ECO:0000313" key="2">
    <source>
        <dbReference type="Proteomes" id="UP000198988"/>
    </source>
</evidence>
<organism evidence="1 2">
    <name type="scientific">Bathymodiolus azoricus thioautotrophic gill symbiont</name>
    <dbReference type="NCBI Taxonomy" id="235205"/>
    <lineage>
        <taxon>Bacteria</taxon>
        <taxon>Pseudomonadati</taxon>
        <taxon>Pseudomonadota</taxon>
        <taxon>Gammaproteobacteria</taxon>
        <taxon>sulfur-oxidizing symbionts</taxon>
    </lineage>
</organism>
<dbReference type="AlphaFoldDB" id="A0A1H6L5T1"/>
<protein>
    <submittedName>
        <fullName evidence="1">Uncharacterized protein</fullName>
    </submittedName>
</protein>
<dbReference type="EMBL" id="CDSC02000212">
    <property type="protein sequence ID" value="SEH79541.1"/>
    <property type="molecule type" value="Genomic_DNA"/>
</dbReference>
<evidence type="ECO:0000313" key="1">
    <source>
        <dbReference type="EMBL" id="SEH79541.1"/>
    </source>
</evidence>
<reference evidence="2" key="1">
    <citation type="submission" date="2016-06" db="EMBL/GenBank/DDBJ databases">
        <authorList>
            <person name="Petersen J."/>
            <person name="Sayavedra L."/>
        </authorList>
    </citation>
    <scope>NUCLEOTIDE SEQUENCE [LARGE SCALE GENOMIC DNA]</scope>
    <source>
        <strain evidence="2">BazSymA</strain>
    </source>
</reference>
<sequence length="52" mass="6076">MLDFIKNQGQLTIISNKGYCSFQVENEKLTTTQQKELKYPLQGTLIEWQINV</sequence>
<proteinExistence type="predicted"/>
<gene>
    <name evidence="1" type="ORF">BAZSYMA_ACONTIG02717_0</name>
</gene>
<dbReference type="RefSeq" id="WP_195910089.1">
    <property type="nucleotide sequence ID" value="NZ_CAESAP020000222.1"/>
</dbReference>
<accession>A0A1H6L5T1</accession>
<dbReference type="Proteomes" id="UP000198988">
    <property type="component" value="Unassembled WGS sequence"/>
</dbReference>
<name>A0A1H6L5T1_9GAMM</name>